<name>A0AAQ3UTH0_PASNO</name>
<feature type="non-terminal residue" evidence="2">
    <location>
        <position position="1"/>
    </location>
</feature>
<dbReference type="EMBL" id="CP144754">
    <property type="protein sequence ID" value="WVZ98220.1"/>
    <property type="molecule type" value="Genomic_DNA"/>
</dbReference>
<proteinExistence type="predicted"/>
<reference evidence="2 3" key="1">
    <citation type="submission" date="2024-02" db="EMBL/GenBank/DDBJ databases">
        <title>High-quality chromosome-scale genome assembly of Pensacola bahiagrass (Paspalum notatum Flugge var. saurae).</title>
        <authorList>
            <person name="Vega J.M."/>
            <person name="Podio M."/>
            <person name="Orjuela J."/>
            <person name="Siena L.A."/>
            <person name="Pessino S.C."/>
            <person name="Combes M.C."/>
            <person name="Mariac C."/>
            <person name="Albertini E."/>
            <person name="Pupilli F."/>
            <person name="Ortiz J.P.A."/>
            <person name="Leblanc O."/>
        </authorList>
    </citation>
    <scope>NUCLEOTIDE SEQUENCE [LARGE SCALE GENOMIC DNA]</scope>
    <source>
        <strain evidence="2">R1</strain>
        <tissue evidence="2">Leaf</tissue>
    </source>
</reference>
<keyword evidence="3" id="KW-1185">Reference proteome</keyword>
<evidence type="ECO:0000313" key="3">
    <source>
        <dbReference type="Proteomes" id="UP001341281"/>
    </source>
</evidence>
<accession>A0AAQ3UTH0</accession>
<evidence type="ECO:0000256" key="1">
    <source>
        <dbReference type="SAM" id="MobiDB-lite"/>
    </source>
</evidence>
<evidence type="ECO:0000313" key="2">
    <source>
        <dbReference type="EMBL" id="WVZ98220.1"/>
    </source>
</evidence>
<sequence length="93" mass="10027">MQNSCRSCCAGRRNWSRAETGRSRVRGRWALLGGAGRPWHRPARRLDKLVHHRAGINVLGGHGERLRSVEGARGTAQSEAEGERGAATGGDNG</sequence>
<dbReference type="AlphaFoldDB" id="A0AAQ3UTH0"/>
<organism evidence="2 3">
    <name type="scientific">Paspalum notatum var. saurae</name>
    <dbReference type="NCBI Taxonomy" id="547442"/>
    <lineage>
        <taxon>Eukaryota</taxon>
        <taxon>Viridiplantae</taxon>
        <taxon>Streptophyta</taxon>
        <taxon>Embryophyta</taxon>
        <taxon>Tracheophyta</taxon>
        <taxon>Spermatophyta</taxon>
        <taxon>Magnoliopsida</taxon>
        <taxon>Liliopsida</taxon>
        <taxon>Poales</taxon>
        <taxon>Poaceae</taxon>
        <taxon>PACMAD clade</taxon>
        <taxon>Panicoideae</taxon>
        <taxon>Andropogonodae</taxon>
        <taxon>Paspaleae</taxon>
        <taxon>Paspalinae</taxon>
        <taxon>Paspalum</taxon>
    </lineage>
</organism>
<feature type="region of interest" description="Disordered" evidence="1">
    <location>
        <begin position="61"/>
        <end position="93"/>
    </location>
</feature>
<protein>
    <submittedName>
        <fullName evidence="2">Uncharacterized protein</fullName>
    </submittedName>
</protein>
<dbReference type="Proteomes" id="UP001341281">
    <property type="component" value="Chromosome 10"/>
</dbReference>
<gene>
    <name evidence="2" type="ORF">U9M48_043688</name>
</gene>